<evidence type="ECO:0000256" key="7">
    <source>
        <dbReference type="PROSITE-ProRule" id="PRU01379"/>
    </source>
</evidence>
<dbReference type="InterPro" id="IPR000834">
    <property type="entry name" value="Peptidase_M14"/>
</dbReference>
<dbReference type="EMBL" id="JAPDDP010000049">
    <property type="protein sequence ID" value="MDA0183241.1"/>
    <property type="molecule type" value="Genomic_DNA"/>
</dbReference>
<feature type="domain" description="Peptidase M14" evidence="9">
    <location>
        <begin position="415"/>
        <end position="718"/>
    </location>
</feature>
<dbReference type="RefSeq" id="WP_270027635.1">
    <property type="nucleotide sequence ID" value="NZ_JAPDDP010000049.1"/>
</dbReference>
<dbReference type="GO" id="GO:0005615">
    <property type="term" value="C:extracellular space"/>
    <property type="evidence" value="ECO:0007669"/>
    <property type="project" value="TreeGrafter"/>
</dbReference>
<keyword evidence="5" id="KW-0862">Zinc</keyword>
<accession>A0A9X3NC28</accession>
<name>A0A9X3NC28_9ACTN</name>
<dbReference type="GO" id="GO:0006508">
    <property type="term" value="P:proteolysis"/>
    <property type="evidence" value="ECO:0007669"/>
    <property type="project" value="UniProtKB-KW"/>
</dbReference>
<evidence type="ECO:0000256" key="6">
    <source>
        <dbReference type="ARBA" id="ARBA00023049"/>
    </source>
</evidence>
<proteinExistence type="inferred from homology"/>
<feature type="chain" id="PRO_5040812286" evidence="8">
    <location>
        <begin position="22"/>
        <end position="975"/>
    </location>
</feature>
<dbReference type="Pfam" id="PF00246">
    <property type="entry name" value="Peptidase_M14"/>
    <property type="match status" value="1"/>
</dbReference>
<feature type="signal peptide" evidence="8">
    <location>
        <begin position="1"/>
        <end position="21"/>
    </location>
</feature>
<organism evidence="10 11">
    <name type="scientific">Solirubrobacter phytolaccae</name>
    <dbReference type="NCBI Taxonomy" id="1404360"/>
    <lineage>
        <taxon>Bacteria</taxon>
        <taxon>Bacillati</taxon>
        <taxon>Actinomycetota</taxon>
        <taxon>Thermoleophilia</taxon>
        <taxon>Solirubrobacterales</taxon>
        <taxon>Solirubrobacteraceae</taxon>
        <taxon>Solirubrobacter</taxon>
    </lineage>
</organism>
<comment type="similarity">
    <text evidence="2 7">Belongs to the peptidase M14 family.</text>
</comment>
<keyword evidence="4" id="KW-0378">Hydrolase</keyword>
<sequence length="975" mass="103478">MKITAIAAALLALGASAPAYASDDLPGADAALVQVFVPNEAAIAALTEQFDVAEYKNVEADGTIMIAVDATPAERAELRAMGLRIGATIEDAGTRASVAEARDVQREADERASAWAESGVPKSRAAVAPRGETVIQRADRFTNYAGTFLYVEAFNKATVSTGPTSFSGPSQALSYAGADGVWSVATDVPRYTDGTTTPDTYMFHRQLVRLTGPAAQIPVDELTVRVASSSGAVDTSKVKSWPGGTLPPHVAGYQQGFFNRYQDPTENRAQLDRLAAEFPNLITAVNLPHLSNGYQRKAMGIVGLKTPYADQVSGTGSLGNVGTDTTQTAAIRATQALVINTKAWGHEGGNSVSVELKAPTAPDAPLSVAVTGSDIVVNLAGDVAGAPASKTADVVAALNASAPASALVTASTFRANAGQGVAQPTAKTLMKDYLNAPAHVQRGPFQQRVYRIGAHRDGTKVGVFFTCQTHAREWTTGLTCVETAERLARNYATDPETKKLLDNVEVFIHANGNPDGGHLSMYDFASQRRNMTNYCQFTDPVGRNQWGVDLNRNYTEYTRFDGPWVGASADCTVDSFSGPGEASEPETKNDMWIADTYPNIKFASNMHSFGGYFMWSPGAYMDDGKRTLSPAPNIGVEKYFFQAGEKILGRIKEHRGTVILPQRTGPIADVIYSGAGSSADDHWYRKGIIGYGFETGADKFISTETGTVQIQTGFQPPFAEATGSADPRLAYEGRDQAMEFASGNYGMIEAAYDYAQDTTAPKTSIEYSAAQSDSAPITFKFNWDDEAAVIRYTTDGSTPTLASPTYNAERPRGLGELLTVTKPGVTEVKWFATDIKGNQSAVQTQRLQVGEQGTVGGSVPATLALTLGTPAAFGAFTPGVDKEYTATTEATVLSTAGDATLTVADPDAVNPGRLVNGTFALPQPLQGLGVVKTWTAPTSNEKVPVTFKQTIGRTDALRTGSYSKVLTFTLSTTSP</sequence>
<evidence type="ECO:0000256" key="8">
    <source>
        <dbReference type="SAM" id="SignalP"/>
    </source>
</evidence>
<keyword evidence="8" id="KW-0732">Signal</keyword>
<dbReference type="Gene3D" id="3.40.630.10">
    <property type="entry name" value="Zn peptidases"/>
    <property type="match status" value="1"/>
</dbReference>
<keyword evidence="6" id="KW-0482">Metalloprotease</keyword>
<feature type="active site" description="Proton donor/acceptor" evidence="7">
    <location>
        <position position="694"/>
    </location>
</feature>
<dbReference type="SUPFAM" id="SSF53187">
    <property type="entry name" value="Zn-dependent exopeptidases"/>
    <property type="match status" value="1"/>
</dbReference>
<dbReference type="Proteomes" id="UP001147653">
    <property type="component" value="Unassembled WGS sequence"/>
</dbReference>
<evidence type="ECO:0000259" key="9">
    <source>
        <dbReference type="PROSITE" id="PS52035"/>
    </source>
</evidence>
<dbReference type="Pfam" id="PF13290">
    <property type="entry name" value="CHB_HEX_C_1"/>
    <property type="match status" value="1"/>
</dbReference>
<dbReference type="PANTHER" id="PTHR11705:SF143">
    <property type="entry name" value="SLL0236 PROTEIN"/>
    <property type="match status" value="1"/>
</dbReference>
<dbReference type="PROSITE" id="PS52035">
    <property type="entry name" value="PEPTIDASE_M14"/>
    <property type="match status" value="1"/>
</dbReference>
<dbReference type="GO" id="GO:0004181">
    <property type="term" value="F:metallocarboxypeptidase activity"/>
    <property type="evidence" value="ECO:0007669"/>
    <property type="project" value="InterPro"/>
</dbReference>
<dbReference type="AlphaFoldDB" id="A0A9X3NC28"/>
<comment type="caution">
    <text evidence="10">The sequence shown here is derived from an EMBL/GenBank/DDBJ whole genome shotgun (WGS) entry which is preliminary data.</text>
</comment>
<protein>
    <submittedName>
        <fullName evidence="10">M14 family metallopeptidase</fullName>
    </submittedName>
</protein>
<comment type="cofactor">
    <cofactor evidence="1">
        <name>Zn(2+)</name>
        <dbReference type="ChEBI" id="CHEBI:29105"/>
    </cofactor>
</comment>
<evidence type="ECO:0000256" key="1">
    <source>
        <dbReference type="ARBA" id="ARBA00001947"/>
    </source>
</evidence>
<gene>
    <name evidence="10" type="ORF">OJ997_23220</name>
</gene>
<evidence type="ECO:0000256" key="5">
    <source>
        <dbReference type="ARBA" id="ARBA00022833"/>
    </source>
</evidence>
<dbReference type="GO" id="GO:0008270">
    <property type="term" value="F:zinc ion binding"/>
    <property type="evidence" value="ECO:0007669"/>
    <property type="project" value="InterPro"/>
</dbReference>
<reference evidence="10" key="1">
    <citation type="submission" date="2022-10" db="EMBL/GenBank/DDBJ databases">
        <title>The WGS of Solirubrobacter phytolaccae KCTC 29190.</title>
        <authorList>
            <person name="Jiang Z."/>
        </authorList>
    </citation>
    <scope>NUCLEOTIDE SEQUENCE</scope>
    <source>
        <strain evidence="10">KCTC 29190</strain>
    </source>
</reference>
<keyword evidence="11" id="KW-1185">Reference proteome</keyword>
<dbReference type="PANTHER" id="PTHR11705">
    <property type="entry name" value="PROTEASE FAMILY M14 CARBOXYPEPTIDASE A,B"/>
    <property type="match status" value="1"/>
</dbReference>
<evidence type="ECO:0000256" key="2">
    <source>
        <dbReference type="ARBA" id="ARBA00005988"/>
    </source>
</evidence>
<dbReference type="InterPro" id="IPR059177">
    <property type="entry name" value="GH29D-like_dom"/>
</dbReference>
<evidence type="ECO:0000256" key="3">
    <source>
        <dbReference type="ARBA" id="ARBA00022670"/>
    </source>
</evidence>
<keyword evidence="3" id="KW-0645">Protease</keyword>
<dbReference type="SMART" id="SM00631">
    <property type="entry name" value="Zn_pept"/>
    <property type="match status" value="1"/>
</dbReference>
<evidence type="ECO:0000256" key="4">
    <source>
        <dbReference type="ARBA" id="ARBA00022801"/>
    </source>
</evidence>
<evidence type="ECO:0000313" key="11">
    <source>
        <dbReference type="Proteomes" id="UP001147653"/>
    </source>
</evidence>
<evidence type="ECO:0000313" key="10">
    <source>
        <dbReference type="EMBL" id="MDA0183241.1"/>
    </source>
</evidence>